<comment type="caution">
    <text evidence="2">The sequence shown here is derived from an EMBL/GenBank/DDBJ whole genome shotgun (WGS) entry which is preliminary data.</text>
</comment>
<keyword evidence="3" id="KW-1185">Reference proteome</keyword>
<reference evidence="2 3" key="1">
    <citation type="submission" date="2020-10" db="EMBL/GenBank/DDBJ databases">
        <title>Sequencing the genomes of 1000 actinobacteria strains.</title>
        <authorList>
            <person name="Klenk H.-P."/>
        </authorList>
    </citation>
    <scope>NUCLEOTIDE SEQUENCE [LARGE SCALE GENOMIC DNA]</scope>
    <source>
        <strain evidence="2 3">DSM 44653</strain>
    </source>
</reference>
<keyword evidence="1" id="KW-0472">Membrane</keyword>
<dbReference type="Proteomes" id="UP000631670">
    <property type="component" value="Unassembled WGS sequence"/>
</dbReference>
<name>A0ABR9HWR4_9PSEU</name>
<organism evidence="2 3">
    <name type="scientific">Amycolatopsis lexingtonensis</name>
    <dbReference type="NCBI Taxonomy" id="218822"/>
    <lineage>
        <taxon>Bacteria</taxon>
        <taxon>Bacillati</taxon>
        <taxon>Actinomycetota</taxon>
        <taxon>Actinomycetes</taxon>
        <taxon>Pseudonocardiales</taxon>
        <taxon>Pseudonocardiaceae</taxon>
        <taxon>Amycolatopsis</taxon>
    </lineage>
</organism>
<sequence length="81" mass="8927">MAETLAQFGIMTAHEVRAGTEMEQVVARILEADDADEADLQIKYETLVAVYKLKRLLAWTLVVVPLLLVGLGLVLYLGAVR</sequence>
<proteinExistence type="predicted"/>
<evidence type="ECO:0000313" key="2">
    <source>
        <dbReference type="EMBL" id="MBE1495370.1"/>
    </source>
</evidence>
<dbReference type="RefSeq" id="WP_086857678.1">
    <property type="nucleotide sequence ID" value="NZ_JADBEG010000001.1"/>
</dbReference>
<feature type="transmembrane region" description="Helical" evidence="1">
    <location>
        <begin position="56"/>
        <end position="79"/>
    </location>
</feature>
<protein>
    <submittedName>
        <fullName evidence="2">Transcriptional regulator</fullName>
    </submittedName>
</protein>
<keyword evidence="1" id="KW-1133">Transmembrane helix</keyword>
<keyword evidence="1" id="KW-0812">Transmembrane</keyword>
<evidence type="ECO:0000313" key="3">
    <source>
        <dbReference type="Proteomes" id="UP000631670"/>
    </source>
</evidence>
<evidence type="ECO:0000256" key="1">
    <source>
        <dbReference type="SAM" id="Phobius"/>
    </source>
</evidence>
<dbReference type="EMBL" id="JADBEG010000001">
    <property type="protein sequence ID" value="MBE1495370.1"/>
    <property type="molecule type" value="Genomic_DNA"/>
</dbReference>
<accession>A0ABR9HWR4</accession>
<gene>
    <name evidence="2" type="ORF">H4696_002470</name>
</gene>